<dbReference type="GO" id="GO:0005634">
    <property type="term" value="C:nucleus"/>
    <property type="evidence" value="ECO:0007669"/>
    <property type="project" value="InterPro"/>
</dbReference>
<dbReference type="PROSITE" id="PS00028">
    <property type="entry name" value="ZINC_FINGER_C2H2_1"/>
    <property type="match status" value="2"/>
</dbReference>
<feature type="region of interest" description="Disordered" evidence="1">
    <location>
        <begin position="11"/>
        <end position="141"/>
    </location>
</feature>
<dbReference type="Gene3D" id="3.30.160.60">
    <property type="entry name" value="Classic Zinc Finger"/>
    <property type="match status" value="1"/>
</dbReference>
<feature type="region of interest" description="Disordered" evidence="1">
    <location>
        <begin position="249"/>
        <end position="394"/>
    </location>
</feature>
<feature type="compositionally biased region" description="Basic and acidic residues" evidence="1">
    <location>
        <begin position="444"/>
        <end position="461"/>
    </location>
</feature>
<dbReference type="VEuPathDB" id="VectorBase:AARA21_007474"/>
<evidence type="ECO:0008006" key="4">
    <source>
        <dbReference type="Google" id="ProtNLM"/>
    </source>
</evidence>
<dbReference type="InterPro" id="IPR012934">
    <property type="entry name" value="Znf_AD"/>
</dbReference>
<feature type="region of interest" description="Disordered" evidence="1">
    <location>
        <begin position="436"/>
        <end position="498"/>
    </location>
</feature>
<dbReference type="PROSITE" id="PS51915">
    <property type="entry name" value="ZAD"/>
    <property type="match status" value="1"/>
</dbReference>
<feature type="compositionally biased region" description="Acidic residues" evidence="1">
    <location>
        <begin position="102"/>
        <end position="120"/>
    </location>
</feature>
<feature type="compositionally biased region" description="Polar residues" evidence="1">
    <location>
        <begin position="288"/>
        <end position="305"/>
    </location>
</feature>
<dbReference type="InterPro" id="IPR036236">
    <property type="entry name" value="Znf_C2H2_sf"/>
</dbReference>
<evidence type="ECO:0000313" key="2">
    <source>
        <dbReference type="EnsemblMetazoa" id="AARA014535-PA"/>
    </source>
</evidence>
<protein>
    <recommendedName>
        <fullName evidence="4">ZAD domain-containing protein</fullName>
    </recommendedName>
</protein>
<name>A0A182IGD8_ANOAR</name>
<feature type="compositionally biased region" description="Basic residues" evidence="1">
    <location>
        <begin position="308"/>
        <end position="319"/>
    </location>
</feature>
<dbReference type="AlphaFoldDB" id="A0A182IGD8"/>
<dbReference type="PROSITE" id="PS50157">
    <property type="entry name" value="ZINC_FINGER_C2H2_2"/>
    <property type="match status" value="2"/>
</dbReference>
<dbReference type="SUPFAM" id="SSF57667">
    <property type="entry name" value="beta-beta-alpha zinc fingers"/>
    <property type="match status" value="1"/>
</dbReference>
<dbReference type="EnsemblMetazoa" id="AARA014535-RA">
    <property type="protein sequence ID" value="AARA014535-PA"/>
    <property type="gene ID" value="AARA014535"/>
</dbReference>
<feature type="compositionally biased region" description="Basic and acidic residues" evidence="1">
    <location>
        <begin position="30"/>
        <end position="57"/>
    </location>
</feature>
<feature type="compositionally biased region" description="Polar residues" evidence="1">
    <location>
        <begin position="12"/>
        <end position="29"/>
    </location>
</feature>
<dbReference type="Gene3D" id="3.40.1800.20">
    <property type="match status" value="1"/>
</dbReference>
<dbReference type="SMART" id="SM00355">
    <property type="entry name" value="ZnF_C2H2"/>
    <property type="match status" value="2"/>
</dbReference>
<sequence length="519" mass="58735">MYIRYKNAKFNMYNNSNGSVENSDSTANANKEDSAHAESEREVIKVDKLHDAEGKEDFSEEVEHEEEEETLDQSQGDAVETEEIITETLEKGAEDAEHLEEVEGDQVEEDNVEPLEEVDDATGAKPSKVKQTHQELSDAEDDKKITIEILKSEPKEKLDTTANVSREEKSTIALDMCRVCMGTEELSDIFQFDGPVRVSDIIMKVCTNIRITARDHLPHKICEQCLGQVRIVNEFKNRCEASDKELRKNLKRSTNKSRRQSEVIVVNCPMSDSDKDDEEPVDDDEYKVSQSEVESEPATSDDSFSPPNKRKRTPKRRVGRPPGRGRPGRKPKNMVVSTPKFAVKRGPGRPPKYPKTSSLTNIVYIEAPEDSSSSGEEAEVTPKRRKRGDNPCPKCDEVLPSQLALKQHLKTHPGDRFDCDRCALFFRTEKALSNHIERHKKADKIREEKRKEREQRIEQRSRYTPKSSDAEKSKLISPQGSATAEKKKKSEPSAASSGRDLFKCVAPLTSTYWSDSFSD</sequence>
<dbReference type="Pfam" id="PF07776">
    <property type="entry name" value="zf-AD"/>
    <property type="match status" value="1"/>
</dbReference>
<accession>A0A182IGD8</accession>
<feature type="compositionally biased region" description="Basic residues" evidence="1">
    <location>
        <begin position="249"/>
        <end position="258"/>
    </location>
</feature>
<dbReference type="GO" id="GO:0008270">
    <property type="term" value="F:zinc ion binding"/>
    <property type="evidence" value="ECO:0007669"/>
    <property type="project" value="UniProtKB-UniRule"/>
</dbReference>
<keyword evidence="3" id="KW-1185">Reference proteome</keyword>
<feature type="compositionally biased region" description="Acidic residues" evidence="1">
    <location>
        <begin position="58"/>
        <end position="71"/>
    </location>
</feature>
<dbReference type="SUPFAM" id="SSF57716">
    <property type="entry name" value="Glucocorticoid receptor-like (DNA-binding domain)"/>
    <property type="match status" value="1"/>
</dbReference>
<feature type="compositionally biased region" description="Acidic residues" evidence="1">
    <location>
        <begin position="274"/>
        <end position="285"/>
    </location>
</feature>
<dbReference type="InterPro" id="IPR013087">
    <property type="entry name" value="Znf_C2H2_type"/>
</dbReference>
<feature type="compositionally biased region" description="Basic and acidic residues" evidence="1">
    <location>
        <begin position="88"/>
        <end position="101"/>
    </location>
</feature>
<proteinExistence type="predicted"/>
<evidence type="ECO:0000256" key="1">
    <source>
        <dbReference type="SAM" id="MobiDB-lite"/>
    </source>
</evidence>
<dbReference type="SMART" id="SM00868">
    <property type="entry name" value="zf-AD"/>
    <property type="match status" value="1"/>
</dbReference>
<dbReference type="VEuPathDB" id="VectorBase:AARA014535"/>
<reference evidence="2" key="1">
    <citation type="submission" date="2022-08" db="UniProtKB">
        <authorList>
            <consortium name="EnsemblMetazoa"/>
        </authorList>
    </citation>
    <scope>IDENTIFICATION</scope>
    <source>
        <strain evidence="2">Dongola</strain>
    </source>
</reference>
<organism evidence="2 3">
    <name type="scientific">Anopheles arabiensis</name>
    <name type="common">Mosquito</name>
    <dbReference type="NCBI Taxonomy" id="7173"/>
    <lineage>
        <taxon>Eukaryota</taxon>
        <taxon>Metazoa</taxon>
        <taxon>Ecdysozoa</taxon>
        <taxon>Arthropoda</taxon>
        <taxon>Hexapoda</taxon>
        <taxon>Insecta</taxon>
        <taxon>Pterygota</taxon>
        <taxon>Neoptera</taxon>
        <taxon>Endopterygota</taxon>
        <taxon>Diptera</taxon>
        <taxon>Nematocera</taxon>
        <taxon>Culicoidea</taxon>
        <taxon>Culicidae</taxon>
        <taxon>Anophelinae</taxon>
        <taxon>Anopheles</taxon>
    </lineage>
</organism>
<evidence type="ECO:0000313" key="3">
    <source>
        <dbReference type="Proteomes" id="UP000075840"/>
    </source>
</evidence>
<feature type="compositionally biased region" description="Basic and acidic residues" evidence="1">
    <location>
        <begin position="132"/>
        <end position="141"/>
    </location>
</feature>
<dbReference type="Proteomes" id="UP000075840">
    <property type="component" value="Unassembled WGS sequence"/>
</dbReference>
<dbReference type="EMBL" id="APCN01005355">
    <property type="status" value="NOT_ANNOTATED_CDS"/>
    <property type="molecule type" value="Genomic_DNA"/>
</dbReference>